<sequence length="73" mass="8913">MKIQFLPHEKEYFLNLSYLKRMARNFSCFSGSFSKLKYVATVQLLIYDFDQNWKYPIQSRIYLKNSVILYWAD</sequence>
<name>A0A3B0C3W9_9FLAO</name>
<comment type="caution">
    <text evidence="1">The sequence shown here is derived from an EMBL/GenBank/DDBJ whole genome shotgun (WGS) entry which is preliminary data.</text>
</comment>
<reference evidence="1 2" key="1">
    <citation type="submission" date="2018-10" db="EMBL/GenBank/DDBJ databases">
        <title>Ulvibacterium marinum gen. nov., sp. nov., a novel marine bacterium of the family Flavobacteriaceae, isolated from a culture of the green alga Ulva prolifera.</title>
        <authorList>
            <person name="Zhang Z."/>
        </authorList>
    </citation>
    <scope>NUCLEOTIDE SEQUENCE [LARGE SCALE GENOMIC DNA]</scope>
    <source>
        <strain evidence="1 2">CCMM003</strain>
    </source>
</reference>
<accession>A0A3B0C3W9</accession>
<dbReference type="Proteomes" id="UP000276603">
    <property type="component" value="Unassembled WGS sequence"/>
</dbReference>
<gene>
    <name evidence="1" type="ORF">D7Z94_22200</name>
</gene>
<protein>
    <submittedName>
        <fullName evidence="1">Uncharacterized protein</fullName>
    </submittedName>
</protein>
<dbReference type="AlphaFoldDB" id="A0A3B0C3W9"/>
<proteinExistence type="predicted"/>
<dbReference type="EMBL" id="RBCJ01000005">
    <property type="protein sequence ID" value="RKN77936.1"/>
    <property type="molecule type" value="Genomic_DNA"/>
</dbReference>
<evidence type="ECO:0000313" key="1">
    <source>
        <dbReference type="EMBL" id="RKN77936.1"/>
    </source>
</evidence>
<keyword evidence="2" id="KW-1185">Reference proteome</keyword>
<evidence type="ECO:0000313" key="2">
    <source>
        <dbReference type="Proteomes" id="UP000276603"/>
    </source>
</evidence>
<organism evidence="1 2">
    <name type="scientific">Ulvibacterium marinum</name>
    <dbReference type="NCBI Taxonomy" id="2419782"/>
    <lineage>
        <taxon>Bacteria</taxon>
        <taxon>Pseudomonadati</taxon>
        <taxon>Bacteroidota</taxon>
        <taxon>Flavobacteriia</taxon>
        <taxon>Flavobacteriales</taxon>
        <taxon>Flavobacteriaceae</taxon>
        <taxon>Ulvibacterium</taxon>
    </lineage>
</organism>